<evidence type="ECO:0000313" key="2">
    <source>
        <dbReference type="EMBL" id="GJN39709.1"/>
    </source>
</evidence>
<dbReference type="SUPFAM" id="SSF48239">
    <property type="entry name" value="Terpenoid cyclases/Protein prenyltransferases"/>
    <property type="match status" value="1"/>
</dbReference>
<evidence type="ECO:0000313" key="3">
    <source>
        <dbReference type="Proteomes" id="UP001054889"/>
    </source>
</evidence>
<feature type="domain" description="Terpene synthase N-terminal" evidence="1">
    <location>
        <begin position="2"/>
        <end position="112"/>
    </location>
</feature>
<dbReference type="Gene3D" id="1.50.10.130">
    <property type="entry name" value="Terpene synthase, N-terminal domain"/>
    <property type="match status" value="1"/>
</dbReference>
<gene>
    <name evidence="2" type="primary">gb28844</name>
    <name evidence="2" type="ORF">PR202_gb28844</name>
</gene>
<reference evidence="2" key="2">
    <citation type="submission" date="2021-12" db="EMBL/GenBank/DDBJ databases">
        <title>Resequencing data analysis of finger millet.</title>
        <authorList>
            <person name="Hatakeyama M."/>
            <person name="Aluri S."/>
            <person name="Balachadran M.T."/>
            <person name="Sivarajan S.R."/>
            <person name="Poveda L."/>
            <person name="Shimizu-Inatsugi R."/>
            <person name="Schlapbach R."/>
            <person name="Sreeman S.M."/>
            <person name="Shimizu K.K."/>
        </authorList>
    </citation>
    <scope>NUCLEOTIDE SEQUENCE</scope>
</reference>
<dbReference type="InterPro" id="IPR036965">
    <property type="entry name" value="Terpene_synth_N_sf"/>
</dbReference>
<keyword evidence="3" id="KW-1185">Reference proteome</keyword>
<dbReference type="InterPro" id="IPR050148">
    <property type="entry name" value="Terpene_synthase-like"/>
</dbReference>
<dbReference type="InterPro" id="IPR008930">
    <property type="entry name" value="Terpenoid_cyclase/PrenylTrfase"/>
</dbReference>
<proteinExistence type="predicted"/>
<dbReference type="GO" id="GO:0010333">
    <property type="term" value="F:terpene synthase activity"/>
    <property type="evidence" value="ECO:0007669"/>
    <property type="project" value="InterPro"/>
</dbReference>
<dbReference type="AlphaFoldDB" id="A0AAV5FXZ8"/>
<dbReference type="PANTHER" id="PTHR31225">
    <property type="entry name" value="OS04G0344100 PROTEIN-RELATED"/>
    <property type="match status" value="1"/>
</dbReference>
<dbReference type="GO" id="GO:0016114">
    <property type="term" value="P:terpenoid biosynthetic process"/>
    <property type="evidence" value="ECO:0007669"/>
    <property type="project" value="InterPro"/>
</dbReference>
<protein>
    <recommendedName>
        <fullName evidence="1">Terpene synthase N-terminal domain-containing protein</fullName>
    </recommendedName>
</protein>
<organism evidence="2 3">
    <name type="scientific">Eleusine coracana subsp. coracana</name>
    <dbReference type="NCBI Taxonomy" id="191504"/>
    <lineage>
        <taxon>Eukaryota</taxon>
        <taxon>Viridiplantae</taxon>
        <taxon>Streptophyta</taxon>
        <taxon>Embryophyta</taxon>
        <taxon>Tracheophyta</taxon>
        <taxon>Spermatophyta</taxon>
        <taxon>Magnoliopsida</taxon>
        <taxon>Liliopsida</taxon>
        <taxon>Poales</taxon>
        <taxon>Poaceae</taxon>
        <taxon>PACMAD clade</taxon>
        <taxon>Chloridoideae</taxon>
        <taxon>Cynodonteae</taxon>
        <taxon>Eleusininae</taxon>
        <taxon>Eleusine</taxon>
    </lineage>
</organism>
<evidence type="ECO:0000259" key="1">
    <source>
        <dbReference type="Pfam" id="PF01397"/>
    </source>
</evidence>
<dbReference type="PANTHER" id="PTHR31225:SF158">
    <property type="entry name" value="(E)-BETA-CARYOPHYLLENE SYNTHASE"/>
    <property type="match status" value="1"/>
</dbReference>
<sequence>MKTRADVKKEVVRWTILDAATSYGLIQKMELIDTLQRIGVDYHYKKEIHELLRDIYYDTDGGSDDLCITSLRFYFLRKHGYKISPDAQGNISSDDDDVNCMITLYNVAHLRTY</sequence>
<dbReference type="Proteomes" id="UP001054889">
    <property type="component" value="Unassembled WGS sequence"/>
</dbReference>
<dbReference type="Pfam" id="PF01397">
    <property type="entry name" value="Terpene_synth"/>
    <property type="match status" value="1"/>
</dbReference>
<dbReference type="EMBL" id="BQKI01000098">
    <property type="protein sequence ID" value="GJN39709.1"/>
    <property type="molecule type" value="Genomic_DNA"/>
</dbReference>
<name>A0AAV5FXZ8_ELECO</name>
<accession>A0AAV5FXZ8</accession>
<dbReference type="InterPro" id="IPR001906">
    <property type="entry name" value="Terpene_synth_N"/>
</dbReference>
<comment type="caution">
    <text evidence="2">The sequence shown here is derived from an EMBL/GenBank/DDBJ whole genome shotgun (WGS) entry which is preliminary data.</text>
</comment>
<reference evidence="2" key="1">
    <citation type="journal article" date="2018" name="DNA Res.">
        <title>Multiple hybrid de novo genome assembly of finger millet, an orphan allotetraploid crop.</title>
        <authorList>
            <person name="Hatakeyama M."/>
            <person name="Aluri S."/>
            <person name="Balachadran M.T."/>
            <person name="Sivarajan S.R."/>
            <person name="Patrignani A."/>
            <person name="Gruter S."/>
            <person name="Poveda L."/>
            <person name="Shimizu-Inatsugi R."/>
            <person name="Baeten J."/>
            <person name="Francoijs K.J."/>
            <person name="Nataraja K.N."/>
            <person name="Reddy Y.A.N."/>
            <person name="Phadnis S."/>
            <person name="Ravikumar R.L."/>
            <person name="Schlapbach R."/>
            <person name="Sreeman S.M."/>
            <person name="Shimizu K.K."/>
        </authorList>
    </citation>
    <scope>NUCLEOTIDE SEQUENCE</scope>
</reference>